<name>A0AAD9UCW6_RIDPI</name>
<dbReference type="PANTHER" id="PTHR48071">
    <property type="entry name" value="SRCR DOMAIN-CONTAINING PROTEIN"/>
    <property type="match status" value="1"/>
</dbReference>
<dbReference type="FunFam" id="3.10.250.10:FF:000005">
    <property type="entry name" value="Neurotrypsin isoform A"/>
    <property type="match status" value="1"/>
</dbReference>
<evidence type="ECO:0000313" key="6">
    <source>
        <dbReference type="EMBL" id="KAK2184832.1"/>
    </source>
</evidence>
<dbReference type="AlphaFoldDB" id="A0AAD9UCW6"/>
<comment type="caution">
    <text evidence="6">The sequence shown here is derived from an EMBL/GenBank/DDBJ whole genome shotgun (WGS) entry which is preliminary data.</text>
</comment>
<dbReference type="PROSITE" id="PS50287">
    <property type="entry name" value="SRCR_2"/>
    <property type="match status" value="1"/>
</dbReference>
<evidence type="ECO:0000259" key="5">
    <source>
        <dbReference type="PROSITE" id="PS50287"/>
    </source>
</evidence>
<protein>
    <recommendedName>
        <fullName evidence="5">SRCR domain-containing protein</fullName>
    </recommendedName>
</protein>
<evidence type="ECO:0000313" key="7">
    <source>
        <dbReference type="Proteomes" id="UP001209878"/>
    </source>
</evidence>
<dbReference type="Gene3D" id="3.10.250.10">
    <property type="entry name" value="SRCR-like domain"/>
    <property type="match status" value="1"/>
</dbReference>
<dbReference type="PANTHER" id="PTHR48071:SF18">
    <property type="entry name" value="DELETED IN MALIGNANT BRAIN TUMORS 1 PROTEIN-RELATED"/>
    <property type="match status" value="1"/>
</dbReference>
<dbReference type="InterPro" id="IPR001190">
    <property type="entry name" value="SRCR"/>
</dbReference>
<feature type="disulfide bond" evidence="4">
    <location>
        <begin position="70"/>
        <end position="80"/>
    </location>
</feature>
<dbReference type="SMART" id="SM00202">
    <property type="entry name" value="SR"/>
    <property type="match status" value="1"/>
</dbReference>
<evidence type="ECO:0000256" key="1">
    <source>
        <dbReference type="ARBA" id="ARBA00022729"/>
    </source>
</evidence>
<evidence type="ECO:0000256" key="4">
    <source>
        <dbReference type="PROSITE-ProRule" id="PRU00196"/>
    </source>
</evidence>
<dbReference type="Proteomes" id="UP001209878">
    <property type="component" value="Unassembled WGS sequence"/>
</dbReference>
<gene>
    <name evidence="6" type="ORF">NP493_251g03000</name>
</gene>
<dbReference type="SUPFAM" id="SSF56487">
    <property type="entry name" value="SRCR-like"/>
    <property type="match status" value="1"/>
</dbReference>
<sequence>MLRLTDGTEATSGRVEVQLEGVWGTVCDDDFDDVDADVICKQLGYTGGEARGAAYFGEGEGRILMSGLDCTGGETSVLACSRSSSVSSWCDHSEDASVICTQEVAGGSELFGADVISRSGSDLTESSVFIPSITEKIRHSGWLVQWSAFFLFSDVTLYLLAIRPVDGPETGEAVKLLGMKKVTTVTKGAIVWNLTESEYVRVNEGDMIAFHFPGANPIPFTQAECYSRKDQLRYLSDPETMEVGQVYTFGVAPLAMHPCRRYSVQTLVSK</sequence>
<proteinExistence type="predicted"/>
<evidence type="ECO:0000256" key="2">
    <source>
        <dbReference type="ARBA" id="ARBA00023157"/>
    </source>
</evidence>
<dbReference type="PROSITE" id="PS00420">
    <property type="entry name" value="SRCR_1"/>
    <property type="match status" value="1"/>
</dbReference>
<keyword evidence="2 4" id="KW-1015">Disulfide bond</keyword>
<reference evidence="6" key="1">
    <citation type="journal article" date="2023" name="Mol. Biol. Evol.">
        <title>Third-Generation Sequencing Reveals the Adaptive Role of the Epigenome in Three Deep-Sea Polychaetes.</title>
        <authorList>
            <person name="Perez M."/>
            <person name="Aroh O."/>
            <person name="Sun Y."/>
            <person name="Lan Y."/>
            <person name="Juniper S.K."/>
            <person name="Young C.R."/>
            <person name="Angers B."/>
            <person name="Qian P.Y."/>
        </authorList>
    </citation>
    <scope>NUCLEOTIDE SEQUENCE</scope>
    <source>
        <strain evidence="6">R07B-5</strain>
    </source>
</reference>
<dbReference type="PRINTS" id="PR00258">
    <property type="entry name" value="SPERACTRCPTR"/>
</dbReference>
<feature type="domain" description="SRCR" evidence="5">
    <location>
        <begin position="2"/>
        <end position="101"/>
    </location>
</feature>
<organism evidence="6 7">
    <name type="scientific">Ridgeia piscesae</name>
    <name type="common">Tubeworm</name>
    <dbReference type="NCBI Taxonomy" id="27915"/>
    <lineage>
        <taxon>Eukaryota</taxon>
        <taxon>Metazoa</taxon>
        <taxon>Spiralia</taxon>
        <taxon>Lophotrochozoa</taxon>
        <taxon>Annelida</taxon>
        <taxon>Polychaeta</taxon>
        <taxon>Sedentaria</taxon>
        <taxon>Canalipalpata</taxon>
        <taxon>Sabellida</taxon>
        <taxon>Siboglinidae</taxon>
        <taxon>Ridgeia</taxon>
    </lineage>
</organism>
<dbReference type="EMBL" id="JAODUO010000251">
    <property type="protein sequence ID" value="KAK2184832.1"/>
    <property type="molecule type" value="Genomic_DNA"/>
</dbReference>
<keyword evidence="1" id="KW-0732">Signal</keyword>
<keyword evidence="3" id="KW-0325">Glycoprotein</keyword>
<dbReference type="GO" id="GO:0016020">
    <property type="term" value="C:membrane"/>
    <property type="evidence" value="ECO:0007669"/>
    <property type="project" value="InterPro"/>
</dbReference>
<evidence type="ECO:0000256" key="3">
    <source>
        <dbReference type="ARBA" id="ARBA00023180"/>
    </source>
</evidence>
<dbReference type="InterPro" id="IPR036772">
    <property type="entry name" value="SRCR-like_dom_sf"/>
</dbReference>
<comment type="caution">
    <text evidence="4">Lacks conserved residue(s) required for the propagation of feature annotation.</text>
</comment>
<keyword evidence="7" id="KW-1185">Reference proteome</keyword>
<dbReference type="Pfam" id="PF00530">
    <property type="entry name" value="SRCR"/>
    <property type="match status" value="1"/>
</dbReference>
<accession>A0AAD9UCW6</accession>